<keyword evidence="2 4" id="KW-0808">Transferase</keyword>
<dbReference type="InterPro" id="IPR051128">
    <property type="entry name" value="EgtD_Methyltrsf_superfamily"/>
</dbReference>
<dbReference type="PANTHER" id="PTHR43397:SF1">
    <property type="entry name" value="ERGOTHIONEINE BIOSYNTHESIS PROTEIN 1"/>
    <property type="match status" value="1"/>
</dbReference>
<evidence type="ECO:0000259" key="3">
    <source>
        <dbReference type="Pfam" id="PF10017"/>
    </source>
</evidence>
<dbReference type="Gene3D" id="3.40.50.150">
    <property type="entry name" value="Vaccinia Virus protein VP39"/>
    <property type="match status" value="1"/>
</dbReference>
<feature type="domain" description="Histidine-specific methyltransferase SAM-dependent" evidence="3">
    <location>
        <begin position="20"/>
        <end position="317"/>
    </location>
</feature>
<dbReference type="NCBIfam" id="TIGR03438">
    <property type="entry name" value="egtD_ergothio"/>
    <property type="match status" value="1"/>
</dbReference>
<dbReference type="KEGG" id="mass:CR152_28440"/>
<dbReference type="AlphaFoldDB" id="A0A2D2DSP8"/>
<dbReference type="Pfam" id="PF10017">
    <property type="entry name" value="Methyltransf_33"/>
    <property type="match status" value="1"/>
</dbReference>
<evidence type="ECO:0000256" key="1">
    <source>
        <dbReference type="ARBA" id="ARBA00022603"/>
    </source>
</evidence>
<dbReference type="GO" id="GO:0032259">
    <property type="term" value="P:methylation"/>
    <property type="evidence" value="ECO:0007669"/>
    <property type="project" value="UniProtKB-KW"/>
</dbReference>
<evidence type="ECO:0000256" key="2">
    <source>
        <dbReference type="ARBA" id="ARBA00022679"/>
    </source>
</evidence>
<dbReference type="PIRSF" id="PIRSF018005">
    <property type="entry name" value="UCP018005"/>
    <property type="match status" value="1"/>
</dbReference>
<evidence type="ECO:0000313" key="4">
    <source>
        <dbReference type="EMBL" id="ATQ77998.1"/>
    </source>
</evidence>
<evidence type="ECO:0000313" key="5">
    <source>
        <dbReference type="Proteomes" id="UP000229897"/>
    </source>
</evidence>
<gene>
    <name evidence="4" type="primary">egtD</name>
    <name evidence="4" type="ORF">CR152_28440</name>
</gene>
<dbReference type="InterPro" id="IPR029063">
    <property type="entry name" value="SAM-dependent_MTases_sf"/>
</dbReference>
<dbReference type="InterPro" id="IPR035094">
    <property type="entry name" value="EgtD"/>
</dbReference>
<dbReference type="GO" id="GO:0008168">
    <property type="term" value="F:methyltransferase activity"/>
    <property type="evidence" value="ECO:0007669"/>
    <property type="project" value="UniProtKB-KW"/>
</dbReference>
<dbReference type="RefSeq" id="WP_099880652.1">
    <property type="nucleotide sequence ID" value="NZ_CP024608.1"/>
</dbReference>
<accession>A0A2D2DSP8</accession>
<dbReference type="PANTHER" id="PTHR43397">
    <property type="entry name" value="ERGOTHIONEINE BIOSYNTHESIS PROTEIN 1"/>
    <property type="match status" value="1"/>
</dbReference>
<name>A0A2D2DSP8_9BURK</name>
<dbReference type="InterPro" id="IPR017804">
    <property type="entry name" value="MeTrfase_EgtD-like"/>
</dbReference>
<proteinExistence type="predicted"/>
<keyword evidence="5" id="KW-1185">Reference proteome</keyword>
<reference evidence="4" key="1">
    <citation type="submission" date="2017-10" db="EMBL/GenBank/DDBJ databases">
        <title>Massilia psychrophilum sp. nov., a novel purple-pigmented bacterium isolated from Tianshan glacier, Xinjiang Municipality, China.</title>
        <authorList>
            <person name="Wang H."/>
        </authorList>
    </citation>
    <scope>NUCLEOTIDE SEQUENCE [LARGE SCALE GENOMIC DNA]</scope>
    <source>
        <strain evidence="4">B2</strain>
    </source>
</reference>
<dbReference type="EMBL" id="CP024608">
    <property type="protein sequence ID" value="ATQ77998.1"/>
    <property type="molecule type" value="Genomic_DNA"/>
</dbReference>
<dbReference type="SUPFAM" id="SSF53335">
    <property type="entry name" value="S-adenosyl-L-methionine-dependent methyltransferases"/>
    <property type="match status" value="1"/>
</dbReference>
<dbReference type="OrthoDB" id="5289726at2"/>
<dbReference type="InterPro" id="IPR019257">
    <property type="entry name" value="MeTrfase_dom"/>
</dbReference>
<sequence>MPTSSLAEARDARASSAVVSELTAGLLGRSAAISPKFLYDALGSRLFEAICELPEYYPTRTEAAIVASHGADIARAVGVGSTLIDLGAGNCAKAARLFPLLHPAQYVAIDISYDFLRESIERLQQRFPHIEMTGLGLDFSSHLDMPGVVRPGKRLFFYPGSSIGNYTPDEARAFLRRARAECEDDGALLIGIDLVKDSATLDAAYDDAIGVTAAFNLNILRHVNLLIGSDFNVAQWRHRGFFNDDESRVEMHLEAREALTVRWPGGERRFSAGESIHTENSYKYRQSAAVGLLEQSGFQSVHVWTDPDQWFAVIYARAIPR</sequence>
<protein>
    <submittedName>
        <fullName evidence="4">L-histidine N(Alpha)-methyltransferase</fullName>
    </submittedName>
</protein>
<organism evidence="4 5">
    <name type="scientific">Massilia violaceinigra</name>
    <dbReference type="NCBI Taxonomy" id="2045208"/>
    <lineage>
        <taxon>Bacteria</taxon>
        <taxon>Pseudomonadati</taxon>
        <taxon>Pseudomonadota</taxon>
        <taxon>Betaproteobacteria</taxon>
        <taxon>Burkholderiales</taxon>
        <taxon>Oxalobacteraceae</taxon>
        <taxon>Telluria group</taxon>
        <taxon>Massilia</taxon>
    </lineage>
</organism>
<keyword evidence="1 4" id="KW-0489">Methyltransferase</keyword>
<dbReference type="Proteomes" id="UP000229897">
    <property type="component" value="Chromosome"/>
</dbReference>